<dbReference type="Gene3D" id="4.10.1110.10">
    <property type="entry name" value="AN1-like Zinc finger"/>
    <property type="match status" value="2"/>
</dbReference>
<organism evidence="8 9">
    <name type="scientific">Cimex lectularius</name>
    <name type="common">Bed bug</name>
    <name type="synonym">Acanthia lectularia</name>
    <dbReference type="NCBI Taxonomy" id="79782"/>
    <lineage>
        <taxon>Eukaryota</taxon>
        <taxon>Metazoa</taxon>
        <taxon>Ecdysozoa</taxon>
        <taxon>Arthropoda</taxon>
        <taxon>Hexapoda</taxon>
        <taxon>Insecta</taxon>
        <taxon>Pterygota</taxon>
        <taxon>Neoptera</taxon>
        <taxon>Paraneoptera</taxon>
        <taxon>Hemiptera</taxon>
        <taxon>Heteroptera</taxon>
        <taxon>Panheteroptera</taxon>
        <taxon>Cimicomorpha</taxon>
        <taxon>Cimicidae</taxon>
        <taxon>Cimex</taxon>
    </lineage>
</organism>
<evidence type="ECO:0000259" key="7">
    <source>
        <dbReference type="PROSITE" id="PS51039"/>
    </source>
</evidence>
<dbReference type="PANTHER" id="PTHR14677:SF20">
    <property type="entry name" value="ZINC FINGER AN1-TYPE CONTAINING 2A-RELATED"/>
    <property type="match status" value="1"/>
</dbReference>
<protein>
    <recommendedName>
        <fullName evidence="7">AN1-type domain-containing protein</fullName>
    </recommendedName>
</protein>
<feature type="compositionally biased region" description="Polar residues" evidence="6">
    <location>
        <begin position="195"/>
        <end position="204"/>
    </location>
</feature>
<dbReference type="GO" id="GO:0005783">
    <property type="term" value="C:endoplasmic reticulum"/>
    <property type="evidence" value="ECO:0007669"/>
    <property type="project" value="TreeGrafter"/>
</dbReference>
<dbReference type="SUPFAM" id="SSF118310">
    <property type="entry name" value="AN1-like Zinc finger"/>
    <property type="match status" value="2"/>
</dbReference>
<evidence type="ECO:0000256" key="3">
    <source>
        <dbReference type="ARBA" id="ARBA00022771"/>
    </source>
</evidence>
<keyword evidence="3 5" id="KW-0863">Zinc-finger</keyword>
<feature type="domain" description="AN1-type" evidence="7">
    <location>
        <begin position="4"/>
        <end position="52"/>
    </location>
</feature>
<dbReference type="GO" id="GO:0008270">
    <property type="term" value="F:zinc ion binding"/>
    <property type="evidence" value="ECO:0007669"/>
    <property type="project" value="UniProtKB-KW"/>
</dbReference>
<accession>A0A8I6RZ60</accession>
<dbReference type="RefSeq" id="XP_014252893.1">
    <property type="nucleotide sequence ID" value="XM_014397407.2"/>
</dbReference>
<dbReference type="InterPro" id="IPR057357">
    <property type="entry name" value="Znf-C2H2_ZFAND2A/B"/>
</dbReference>
<dbReference type="InterPro" id="IPR035896">
    <property type="entry name" value="AN1-like_Znf"/>
</dbReference>
<dbReference type="EnsemblMetazoa" id="XM_014397407.2">
    <property type="protein sequence ID" value="XP_014252893.1"/>
    <property type="gene ID" value="LOC106668551"/>
</dbReference>
<dbReference type="PANTHER" id="PTHR14677">
    <property type="entry name" value="ARSENITE INDUCUBLE RNA ASSOCIATED PROTEIN AIP-1-RELATED"/>
    <property type="match status" value="1"/>
</dbReference>
<dbReference type="KEGG" id="clec:106668551"/>
<dbReference type="Pfam" id="PF01428">
    <property type="entry name" value="zf-AN1"/>
    <property type="match status" value="2"/>
</dbReference>
<dbReference type="GeneID" id="106668551"/>
<sequence>MEFPELGQHCSAAYCRKLDFLPVKCDACTELFCHEHMSYLKHNCPKSDARNVQVPVCPLCNAPVPSKRGEMPDIAVGAHIDRDCQSDPAKNRRKVFSNKCNLKGCKKKELFPVICKDCHLNFCISHRHPTDHNCNMIKKVIRTNGPKQKHSSNVTNYVDVVQGQMSEDEALAHALALSLEENNHQSSSNNSEQSTLRNGGNSLTEWKKKQITKPSTSTHSESCSIS</sequence>
<feature type="compositionally biased region" description="Low complexity" evidence="6">
    <location>
        <begin position="215"/>
        <end position="226"/>
    </location>
</feature>
<dbReference type="Proteomes" id="UP000494040">
    <property type="component" value="Unassembled WGS sequence"/>
</dbReference>
<feature type="compositionally biased region" description="Low complexity" evidence="6">
    <location>
        <begin position="181"/>
        <end position="194"/>
    </location>
</feature>
<reference evidence="8" key="1">
    <citation type="submission" date="2022-01" db="UniProtKB">
        <authorList>
            <consortium name="EnsemblMetazoa"/>
        </authorList>
    </citation>
    <scope>IDENTIFICATION</scope>
</reference>
<dbReference type="Pfam" id="PF25403">
    <property type="entry name" value="zf-C2H2_ZFAND2"/>
    <property type="match status" value="1"/>
</dbReference>
<evidence type="ECO:0000256" key="6">
    <source>
        <dbReference type="SAM" id="MobiDB-lite"/>
    </source>
</evidence>
<feature type="domain" description="AN1-type" evidence="7">
    <location>
        <begin position="94"/>
        <end position="142"/>
    </location>
</feature>
<keyword evidence="4" id="KW-0862">Zinc</keyword>
<dbReference type="EnsemblMetazoa" id="XM_014397408.2">
    <property type="protein sequence ID" value="XP_014252894.1"/>
    <property type="gene ID" value="LOC106668551"/>
</dbReference>
<evidence type="ECO:0000313" key="8">
    <source>
        <dbReference type="EnsemblMetazoa" id="XP_014252894.1"/>
    </source>
</evidence>
<keyword evidence="2" id="KW-0677">Repeat</keyword>
<dbReference type="OMA" id="DKQCKSD"/>
<dbReference type="OrthoDB" id="431929at2759"/>
<dbReference type="RefSeq" id="XP_014252894.1">
    <property type="nucleotide sequence ID" value="XM_014397408.2"/>
</dbReference>
<name>A0A8I6RZ60_CIMLE</name>
<dbReference type="AlphaFoldDB" id="A0A8I6RZ60"/>
<evidence type="ECO:0000256" key="1">
    <source>
        <dbReference type="ARBA" id="ARBA00022723"/>
    </source>
</evidence>
<keyword evidence="1" id="KW-0479">Metal-binding</keyword>
<dbReference type="EnsemblMetazoa" id="XM_014397406.2">
    <property type="protein sequence ID" value="XP_014252892.1"/>
    <property type="gene ID" value="LOC106668551"/>
</dbReference>
<evidence type="ECO:0000256" key="4">
    <source>
        <dbReference type="ARBA" id="ARBA00022833"/>
    </source>
</evidence>
<dbReference type="InterPro" id="IPR000058">
    <property type="entry name" value="Znf_AN1"/>
</dbReference>
<dbReference type="GO" id="GO:0045047">
    <property type="term" value="P:protein targeting to ER"/>
    <property type="evidence" value="ECO:0007669"/>
    <property type="project" value="TreeGrafter"/>
</dbReference>
<evidence type="ECO:0000313" key="9">
    <source>
        <dbReference type="Proteomes" id="UP000494040"/>
    </source>
</evidence>
<proteinExistence type="predicted"/>
<dbReference type="SMART" id="SM00154">
    <property type="entry name" value="ZnF_AN1"/>
    <property type="match status" value="2"/>
</dbReference>
<dbReference type="RefSeq" id="XP_014252892.1">
    <property type="nucleotide sequence ID" value="XM_014397406.2"/>
</dbReference>
<dbReference type="PROSITE" id="PS51039">
    <property type="entry name" value="ZF_AN1"/>
    <property type="match status" value="2"/>
</dbReference>
<dbReference type="FunFam" id="4.10.1110.10:FF:000003">
    <property type="entry name" value="AN1-type zinc finger protein 2B isoform X1"/>
    <property type="match status" value="1"/>
</dbReference>
<dbReference type="GO" id="GO:0043161">
    <property type="term" value="P:proteasome-mediated ubiquitin-dependent protein catabolic process"/>
    <property type="evidence" value="ECO:0007669"/>
    <property type="project" value="TreeGrafter"/>
</dbReference>
<keyword evidence="9" id="KW-1185">Reference proteome</keyword>
<feature type="region of interest" description="Disordered" evidence="6">
    <location>
        <begin position="181"/>
        <end position="226"/>
    </location>
</feature>
<evidence type="ECO:0000256" key="2">
    <source>
        <dbReference type="ARBA" id="ARBA00022737"/>
    </source>
</evidence>
<evidence type="ECO:0000256" key="5">
    <source>
        <dbReference type="PROSITE-ProRule" id="PRU00449"/>
    </source>
</evidence>